<evidence type="ECO:0000256" key="11">
    <source>
        <dbReference type="RuleBase" id="RU363032"/>
    </source>
</evidence>
<evidence type="ECO:0000256" key="2">
    <source>
        <dbReference type="ARBA" id="ARBA00004429"/>
    </source>
</evidence>
<dbReference type="STRING" id="857265.WG78_08945"/>
<evidence type="ECO:0000256" key="9">
    <source>
        <dbReference type="ARBA" id="ARBA00022989"/>
    </source>
</evidence>
<dbReference type="SUPFAM" id="SSF161098">
    <property type="entry name" value="MetI-like"/>
    <property type="match status" value="1"/>
</dbReference>
<evidence type="ECO:0000256" key="7">
    <source>
        <dbReference type="ARBA" id="ARBA00022692"/>
    </source>
</evidence>
<dbReference type="Pfam" id="PF00528">
    <property type="entry name" value="BPD_transp_1"/>
    <property type="match status" value="1"/>
</dbReference>
<dbReference type="PANTHER" id="PTHR30614">
    <property type="entry name" value="MEMBRANE COMPONENT OF AMINO ACID ABC TRANSPORTER"/>
    <property type="match status" value="1"/>
</dbReference>
<dbReference type="Gene3D" id="1.10.3720.10">
    <property type="entry name" value="MetI-like"/>
    <property type="match status" value="1"/>
</dbReference>
<gene>
    <name evidence="13" type="primary">yecS</name>
    <name evidence="13" type="ORF">WG78_08945</name>
</gene>
<dbReference type="InterPro" id="IPR010065">
    <property type="entry name" value="AA_ABC_transptr_permease_3TM"/>
</dbReference>
<evidence type="ECO:0000259" key="12">
    <source>
        <dbReference type="PROSITE" id="PS50928"/>
    </source>
</evidence>
<keyword evidence="14" id="KW-1185">Reference proteome</keyword>
<keyword evidence="6" id="KW-1003">Cell membrane</keyword>
<reference evidence="13 14" key="1">
    <citation type="submission" date="2015-07" db="EMBL/GenBank/DDBJ databases">
        <title>Draft genome sequence of the Amantichitinum ursilacus IGB-41, a new chitin-degrading bacterium.</title>
        <authorList>
            <person name="Kirstahler P."/>
            <person name="Guenther M."/>
            <person name="Grumaz C."/>
            <person name="Rupp S."/>
            <person name="Zibek S."/>
            <person name="Sohn K."/>
        </authorList>
    </citation>
    <scope>NUCLEOTIDE SEQUENCE [LARGE SCALE GENOMIC DNA]</scope>
    <source>
        <strain evidence="13 14">IGB-41</strain>
    </source>
</reference>
<organism evidence="13 14">
    <name type="scientific">Amantichitinum ursilacus</name>
    <dbReference type="NCBI Taxonomy" id="857265"/>
    <lineage>
        <taxon>Bacteria</taxon>
        <taxon>Pseudomonadati</taxon>
        <taxon>Pseudomonadota</taxon>
        <taxon>Betaproteobacteria</taxon>
        <taxon>Neisseriales</taxon>
        <taxon>Chitinibacteraceae</taxon>
        <taxon>Amantichitinum</taxon>
    </lineage>
</organism>
<dbReference type="InterPro" id="IPR000515">
    <property type="entry name" value="MetI-like"/>
</dbReference>
<dbReference type="Proteomes" id="UP000037939">
    <property type="component" value="Unassembled WGS sequence"/>
</dbReference>
<keyword evidence="10 11" id="KW-0472">Membrane</keyword>
<dbReference type="FunFam" id="1.10.3720.10:FF:000033">
    <property type="entry name" value="Polar amino acid ABC transporter permease"/>
    <property type="match status" value="1"/>
</dbReference>
<comment type="function">
    <text evidence="1">Part of the binding-protein-dependent transport system for glutamine; probably responsible for the translocation of the substrate across the membrane.</text>
</comment>
<evidence type="ECO:0000256" key="8">
    <source>
        <dbReference type="ARBA" id="ARBA00022970"/>
    </source>
</evidence>
<evidence type="ECO:0000256" key="3">
    <source>
        <dbReference type="ARBA" id="ARBA00010072"/>
    </source>
</evidence>
<comment type="subcellular location">
    <subcellularLocation>
        <location evidence="2">Cell inner membrane</location>
        <topology evidence="2">Multi-pass membrane protein</topology>
    </subcellularLocation>
    <subcellularLocation>
        <location evidence="11">Cell membrane</location>
        <topology evidence="11">Multi-pass membrane protein</topology>
    </subcellularLocation>
</comment>
<comment type="similarity">
    <text evidence="3">Belongs to the binding-protein-dependent transport system permease family. HisMQ subfamily.</text>
</comment>
<feature type="transmembrane region" description="Helical" evidence="11">
    <location>
        <begin position="20"/>
        <end position="42"/>
    </location>
</feature>
<dbReference type="InterPro" id="IPR035906">
    <property type="entry name" value="MetI-like_sf"/>
</dbReference>
<evidence type="ECO:0000256" key="4">
    <source>
        <dbReference type="ARBA" id="ARBA00016506"/>
    </source>
</evidence>
<keyword evidence="9 11" id="KW-1133">Transmembrane helix</keyword>
<name>A0A0N0GNV3_9NEIS</name>
<evidence type="ECO:0000256" key="5">
    <source>
        <dbReference type="ARBA" id="ARBA00022448"/>
    </source>
</evidence>
<dbReference type="PATRIC" id="fig|857265.3.peg.1837"/>
<sequence>MNTLALLQSAWPYLLKGTGYTLLFAVGAMVGGLLVGALLAVLRLSGIKALQWPAALYVSAMRGTPLLVQIFIIYYGLPAIGIQFEPITAGILALSLNTGAYVSETMRGAINGVDRGQWEAAFSQGMGRWQTLHYIVWPQALRLAVPSLSNSLISLIKDTSLVSVIAVTELMLATKEVISTTFQPFPLYVAAAAIYWCLSLIFEQVQRLLERRLGRTLARQP</sequence>
<dbReference type="EMBL" id="LAQT01000007">
    <property type="protein sequence ID" value="KPC53205.1"/>
    <property type="molecule type" value="Genomic_DNA"/>
</dbReference>
<accession>A0A0N0GNV3</accession>
<dbReference type="PANTHER" id="PTHR30614:SF0">
    <property type="entry name" value="L-CYSTINE TRANSPORT SYSTEM PERMEASE PROTEIN TCYL"/>
    <property type="match status" value="1"/>
</dbReference>
<evidence type="ECO:0000313" key="14">
    <source>
        <dbReference type="Proteomes" id="UP000037939"/>
    </source>
</evidence>
<dbReference type="NCBIfam" id="TIGR01726">
    <property type="entry name" value="HEQRo_perm_3TM"/>
    <property type="match status" value="1"/>
</dbReference>
<evidence type="ECO:0000313" key="13">
    <source>
        <dbReference type="EMBL" id="KPC53205.1"/>
    </source>
</evidence>
<keyword evidence="8" id="KW-0029">Amino-acid transport</keyword>
<comment type="caution">
    <text evidence="13">The sequence shown here is derived from an EMBL/GenBank/DDBJ whole genome shotgun (WGS) entry which is preliminary data.</text>
</comment>
<dbReference type="AlphaFoldDB" id="A0A0N0GNV3"/>
<evidence type="ECO:0000256" key="6">
    <source>
        <dbReference type="ARBA" id="ARBA00022475"/>
    </source>
</evidence>
<dbReference type="GO" id="GO:0015184">
    <property type="term" value="F:L-cystine transmembrane transporter activity"/>
    <property type="evidence" value="ECO:0007669"/>
    <property type="project" value="TreeGrafter"/>
</dbReference>
<keyword evidence="5 11" id="KW-0813">Transport</keyword>
<keyword evidence="7 11" id="KW-0812">Transmembrane</keyword>
<proteinExistence type="inferred from homology"/>
<dbReference type="PROSITE" id="PS50928">
    <property type="entry name" value="ABC_TM1"/>
    <property type="match status" value="1"/>
</dbReference>
<evidence type="ECO:0000256" key="1">
    <source>
        <dbReference type="ARBA" id="ARBA00003159"/>
    </source>
</evidence>
<feature type="transmembrane region" description="Helical" evidence="11">
    <location>
        <begin position="185"/>
        <end position="202"/>
    </location>
</feature>
<dbReference type="OrthoDB" id="9771188at2"/>
<dbReference type="GO" id="GO:0043190">
    <property type="term" value="C:ATP-binding cassette (ABC) transporter complex"/>
    <property type="evidence" value="ECO:0007669"/>
    <property type="project" value="InterPro"/>
</dbReference>
<dbReference type="InterPro" id="IPR043429">
    <property type="entry name" value="ArtM/GltK/GlnP/TcyL/YhdX-like"/>
</dbReference>
<dbReference type="CDD" id="cd06261">
    <property type="entry name" value="TM_PBP2"/>
    <property type="match status" value="1"/>
</dbReference>
<protein>
    <recommendedName>
        <fullName evidence="4">Putative glutamine transport system permease protein GlnP</fullName>
    </recommendedName>
</protein>
<evidence type="ECO:0000256" key="10">
    <source>
        <dbReference type="ARBA" id="ARBA00023136"/>
    </source>
</evidence>
<feature type="domain" description="ABC transmembrane type-1" evidence="12">
    <location>
        <begin position="18"/>
        <end position="206"/>
    </location>
</feature>
<dbReference type="RefSeq" id="WP_053937456.1">
    <property type="nucleotide sequence ID" value="NZ_LAQT01000007.1"/>
</dbReference>